<dbReference type="Gene3D" id="3.40.190.290">
    <property type="match status" value="1"/>
</dbReference>
<evidence type="ECO:0000256" key="3">
    <source>
        <dbReference type="ARBA" id="ARBA00023125"/>
    </source>
</evidence>
<dbReference type="InterPro" id="IPR000847">
    <property type="entry name" value="LysR_HTH_N"/>
</dbReference>
<dbReference type="OrthoDB" id="7840053at2"/>
<evidence type="ECO:0000256" key="4">
    <source>
        <dbReference type="ARBA" id="ARBA00023163"/>
    </source>
</evidence>
<evidence type="ECO:0000256" key="1">
    <source>
        <dbReference type="ARBA" id="ARBA00009437"/>
    </source>
</evidence>
<evidence type="ECO:0000313" key="7">
    <source>
        <dbReference type="Proteomes" id="UP000037046"/>
    </source>
</evidence>
<comment type="similarity">
    <text evidence="1">Belongs to the LysR transcriptional regulatory family.</text>
</comment>
<dbReference type="AlphaFoldDB" id="A0A0L6CX71"/>
<comment type="caution">
    <text evidence="6">The sequence shown here is derived from an EMBL/GenBank/DDBJ whole genome shotgun (WGS) entry which is preliminary data.</text>
</comment>
<dbReference type="Pfam" id="PF00126">
    <property type="entry name" value="HTH_1"/>
    <property type="match status" value="1"/>
</dbReference>
<protein>
    <submittedName>
        <fullName evidence="6">Hydrogen peroxide-inducible genes activator</fullName>
    </submittedName>
</protein>
<sequence length="304" mass="32881">MHLKLRHLEVFHAVMEEGSVSKAADRLYLTQPAISIALSRLEDMLGFPLFHRSKGHFAPRPEAYLLHMDAELSILAVEQFSNRARLIKQGGTGLLRVGAIGAAAFGLMPGLVARYTADNPLVEIDLSVRSSHQISYLVGNGQCDIGLVEAPVAAPSLVAEQFSLPCVCIFPAGSELEAKAQITPADLAQHRLIGIQDSNQVDRQLRAVCAGAGFEMRAPVHGFFFAVVRRMVAEGAGIAIVDALNGCLPPQDGVIWRPFTPEIRYDTALIVKAGAELSLPARAFIQIIRNEMQARGKLPDMATV</sequence>
<dbReference type="RefSeq" id="WP_050661987.1">
    <property type="nucleotide sequence ID" value="NZ_LGVV01000009.1"/>
</dbReference>
<dbReference type="InterPro" id="IPR036388">
    <property type="entry name" value="WH-like_DNA-bd_sf"/>
</dbReference>
<dbReference type="InterPro" id="IPR036390">
    <property type="entry name" value="WH_DNA-bd_sf"/>
</dbReference>
<dbReference type="STRING" id="74031.SAMN04488077_111119"/>
<keyword evidence="7" id="KW-1185">Reference proteome</keyword>
<dbReference type="GO" id="GO:0043565">
    <property type="term" value="F:sequence-specific DNA binding"/>
    <property type="evidence" value="ECO:0007669"/>
    <property type="project" value="TreeGrafter"/>
</dbReference>
<accession>A0A0L6CX71</accession>
<dbReference type="Pfam" id="PF03466">
    <property type="entry name" value="LysR_substrate"/>
    <property type="match status" value="1"/>
</dbReference>
<dbReference type="PANTHER" id="PTHR30427">
    <property type="entry name" value="TRANSCRIPTIONAL ACTIVATOR PROTEIN LYSR"/>
    <property type="match status" value="1"/>
</dbReference>
<evidence type="ECO:0000256" key="2">
    <source>
        <dbReference type="ARBA" id="ARBA00023015"/>
    </source>
</evidence>
<reference evidence="7" key="1">
    <citation type="submission" date="2015-07" db="EMBL/GenBank/DDBJ databases">
        <title>Draft Genome Sequence of Roseovarius tolerans EL-164, a producer of N-Acylated Alanine Methyl Esters (NAMEs).</title>
        <authorList>
            <person name="Voget S."/>
            <person name="Bruns H."/>
            <person name="Wagner-Doebler I."/>
            <person name="Schulz S."/>
            <person name="Daniel R."/>
        </authorList>
    </citation>
    <scope>NUCLEOTIDE SEQUENCE [LARGE SCALE GENOMIC DNA]</scope>
    <source>
        <strain evidence="7">EL-164</strain>
    </source>
</reference>
<dbReference type="InterPro" id="IPR005119">
    <property type="entry name" value="LysR_subst-bd"/>
</dbReference>
<dbReference type="EMBL" id="LGVV01000009">
    <property type="protein sequence ID" value="KNX42361.1"/>
    <property type="molecule type" value="Genomic_DNA"/>
</dbReference>
<dbReference type="Proteomes" id="UP000037046">
    <property type="component" value="Unassembled WGS sequence"/>
</dbReference>
<dbReference type="GO" id="GO:0010628">
    <property type="term" value="P:positive regulation of gene expression"/>
    <property type="evidence" value="ECO:0007669"/>
    <property type="project" value="TreeGrafter"/>
</dbReference>
<dbReference type="Gene3D" id="1.10.10.10">
    <property type="entry name" value="Winged helix-like DNA-binding domain superfamily/Winged helix DNA-binding domain"/>
    <property type="match status" value="1"/>
</dbReference>
<dbReference type="GO" id="GO:0003700">
    <property type="term" value="F:DNA-binding transcription factor activity"/>
    <property type="evidence" value="ECO:0007669"/>
    <property type="project" value="InterPro"/>
</dbReference>
<dbReference type="PRINTS" id="PR00039">
    <property type="entry name" value="HTHLYSR"/>
</dbReference>
<proteinExistence type="inferred from homology"/>
<gene>
    <name evidence="6" type="primary">oxyR_3</name>
    <name evidence="6" type="ORF">ROTO_10590</name>
</gene>
<dbReference type="SUPFAM" id="SSF46785">
    <property type="entry name" value="Winged helix' DNA-binding domain"/>
    <property type="match status" value="1"/>
</dbReference>
<feature type="domain" description="HTH lysR-type" evidence="5">
    <location>
        <begin position="3"/>
        <end position="60"/>
    </location>
</feature>
<name>A0A0L6CX71_9RHOB</name>
<evidence type="ECO:0000259" key="5">
    <source>
        <dbReference type="PROSITE" id="PS50931"/>
    </source>
</evidence>
<evidence type="ECO:0000313" key="6">
    <source>
        <dbReference type="EMBL" id="KNX42361.1"/>
    </source>
</evidence>
<keyword evidence="4" id="KW-0804">Transcription</keyword>
<keyword evidence="3" id="KW-0238">DNA-binding</keyword>
<dbReference type="SUPFAM" id="SSF53850">
    <property type="entry name" value="Periplasmic binding protein-like II"/>
    <property type="match status" value="1"/>
</dbReference>
<keyword evidence="2" id="KW-0805">Transcription regulation</keyword>
<dbReference type="PATRIC" id="fig|74031.6.peg.1086"/>
<dbReference type="PANTHER" id="PTHR30427:SF1">
    <property type="entry name" value="TRANSCRIPTIONAL ACTIVATOR PROTEIN LYSR"/>
    <property type="match status" value="1"/>
</dbReference>
<organism evidence="6 7">
    <name type="scientific">Roseovarius tolerans</name>
    <dbReference type="NCBI Taxonomy" id="74031"/>
    <lineage>
        <taxon>Bacteria</taxon>
        <taxon>Pseudomonadati</taxon>
        <taxon>Pseudomonadota</taxon>
        <taxon>Alphaproteobacteria</taxon>
        <taxon>Rhodobacterales</taxon>
        <taxon>Roseobacteraceae</taxon>
        <taxon>Roseovarius</taxon>
    </lineage>
</organism>
<dbReference type="PROSITE" id="PS50931">
    <property type="entry name" value="HTH_LYSR"/>
    <property type="match status" value="1"/>
</dbReference>